<evidence type="ECO:0000313" key="4">
    <source>
        <dbReference type="Proteomes" id="UP001595445"/>
    </source>
</evidence>
<reference evidence="4" key="1">
    <citation type="journal article" date="2019" name="Int. J. Syst. Evol. Microbiol.">
        <title>The Global Catalogue of Microorganisms (GCM) 10K type strain sequencing project: providing services to taxonomists for standard genome sequencing and annotation.</title>
        <authorList>
            <consortium name="The Broad Institute Genomics Platform"/>
            <consortium name="The Broad Institute Genome Sequencing Center for Infectious Disease"/>
            <person name="Wu L."/>
            <person name="Ma J."/>
        </authorList>
    </citation>
    <scope>NUCLEOTIDE SEQUENCE [LARGE SCALE GENOMIC DNA]</scope>
    <source>
        <strain evidence="4">KCTC 62102</strain>
    </source>
</reference>
<feature type="domain" description="ABC-type glycine betaine transport system substrate-binding" evidence="2">
    <location>
        <begin position="24"/>
        <end position="307"/>
    </location>
</feature>
<dbReference type="Proteomes" id="UP001595445">
    <property type="component" value="Unassembled WGS sequence"/>
</dbReference>
<accession>A0ABV7DNH3</accession>
<organism evidence="3 4">
    <name type="scientific">Tabrizicola soli</name>
    <dbReference type="NCBI Taxonomy" id="2185115"/>
    <lineage>
        <taxon>Bacteria</taxon>
        <taxon>Pseudomonadati</taxon>
        <taxon>Pseudomonadota</taxon>
        <taxon>Alphaproteobacteria</taxon>
        <taxon>Rhodobacterales</taxon>
        <taxon>Paracoccaceae</taxon>
        <taxon>Tabrizicola</taxon>
    </lineage>
</organism>
<dbReference type="Pfam" id="PF04069">
    <property type="entry name" value="OpuAC"/>
    <property type="match status" value="1"/>
</dbReference>
<protein>
    <submittedName>
        <fullName evidence="3">Glycine betaine ABC transporter substrate-binding protein</fullName>
    </submittedName>
</protein>
<evidence type="ECO:0000313" key="3">
    <source>
        <dbReference type="EMBL" id="MFC3084561.1"/>
    </source>
</evidence>
<dbReference type="SUPFAM" id="SSF53850">
    <property type="entry name" value="Periplasmic binding protein-like II"/>
    <property type="match status" value="1"/>
</dbReference>
<evidence type="ECO:0000256" key="1">
    <source>
        <dbReference type="SAM" id="SignalP"/>
    </source>
</evidence>
<evidence type="ECO:0000259" key="2">
    <source>
        <dbReference type="Pfam" id="PF04069"/>
    </source>
</evidence>
<sequence length="319" mass="34727">MNIGMKSLAVLAMAVVPLSARAADVVIPDPNYISGRTTAFAVKAIIEEALGLEVEMLNTTAVPVIFEAMARGKGEIDIWTETWLPNQSGMTSKYVDQDKTVTMSDKSFAAINGYCVTKVTVDQYGIKSVFDLANPENAALFDSNGDGKGEIWIGPQGWQSTNTEMVRARDYGFADFFELQSTDEAVATAGLDRATKAGKPWVGYCYGPHQNFAMYDIAMLEEPPHNPDDFVMVQPSVDPDWMAKSHVASAYADTSVHISWSSTLSERQPALVHLLQNIQLSADDVNAWSLAVVNGEDPAAVTQAWVKAHPDLIASWMAQ</sequence>
<proteinExistence type="predicted"/>
<dbReference type="RefSeq" id="WP_197642305.1">
    <property type="nucleotide sequence ID" value="NZ_JAEACP010000004.1"/>
</dbReference>
<dbReference type="CDD" id="cd13642">
    <property type="entry name" value="PBP2_BCP_1"/>
    <property type="match status" value="1"/>
</dbReference>
<feature type="chain" id="PRO_5045258516" evidence="1">
    <location>
        <begin position="23"/>
        <end position="319"/>
    </location>
</feature>
<keyword evidence="4" id="KW-1185">Reference proteome</keyword>
<comment type="caution">
    <text evidence="3">The sequence shown here is derived from an EMBL/GenBank/DDBJ whole genome shotgun (WGS) entry which is preliminary data.</text>
</comment>
<name>A0ABV7DNH3_9RHOB</name>
<keyword evidence="1" id="KW-0732">Signal</keyword>
<gene>
    <name evidence="3" type="ORF">ACFOD6_00735</name>
</gene>
<feature type="signal peptide" evidence="1">
    <location>
        <begin position="1"/>
        <end position="22"/>
    </location>
</feature>
<dbReference type="Gene3D" id="3.40.190.10">
    <property type="entry name" value="Periplasmic binding protein-like II"/>
    <property type="match status" value="1"/>
</dbReference>
<dbReference type="Gene3D" id="3.40.190.100">
    <property type="entry name" value="Glycine betaine-binding periplasmic protein, domain 2"/>
    <property type="match status" value="1"/>
</dbReference>
<dbReference type="Gene3D" id="3.10.105.10">
    <property type="entry name" value="Dipeptide-binding Protein, Domain 3"/>
    <property type="match status" value="1"/>
</dbReference>
<dbReference type="InterPro" id="IPR007210">
    <property type="entry name" value="ABC_Gly_betaine_transp_sub-bd"/>
</dbReference>
<dbReference type="EMBL" id="JBHRSM010000001">
    <property type="protein sequence ID" value="MFC3084561.1"/>
    <property type="molecule type" value="Genomic_DNA"/>
</dbReference>